<dbReference type="InterPro" id="IPR012657">
    <property type="entry name" value="23S_rRNA-intervening_sequence"/>
</dbReference>
<sequence>MGKQYTDLDVWKNSRSLANKIYEITKGFPKEEIFGLTSQMRRAGVSIPSNIAEGCGRQYSKDAIQFFFVARGSLYELETQLYIASDQGYISIDEITKCLEEVTKCKQLINGFIIYYKSLKARTTNND</sequence>
<evidence type="ECO:0000313" key="1">
    <source>
        <dbReference type="EMBL" id="GEO03969.1"/>
    </source>
</evidence>
<accession>A0A512AW69</accession>
<gene>
    <name evidence="1" type="ORF">AAE02nite_16330</name>
</gene>
<dbReference type="OrthoDB" id="9811959at2"/>
<dbReference type="Proteomes" id="UP000321532">
    <property type="component" value="Unassembled WGS sequence"/>
</dbReference>
<proteinExistence type="predicted"/>
<protein>
    <recommendedName>
        <fullName evidence="3">Four helix bundle protein</fullName>
    </recommendedName>
</protein>
<name>A0A512AW69_9BACT</name>
<dbReference type="RefSeq" id="WP_146896911.1">
    <property type="nucleotide sequence ID" value="NZ_BJYS01000009.1"/>
</dbReference>
<dbReference type="CDD" id="cd16377">
    <property type="entry name" value="23S_rRNA_IVP_like"/>
    <property type="match status" value="1"/>
</dbReference>
<keyword evidence="2" id="KW-1185">Reference proteome</keyword>
<dbReference type="SUPFAM" id="SSF158446">
    <property type="entry name" value="IVS-encoded protein-like"/>
    <property type="match status" value="1"/>
</dbReference>
<dbReference type="EMBL" id="BJYS01000009">
    <property type="protein sequence ID" value="GEO03969.1"/>
    <property type="molecule type" value="Genomic_DNA"/>
</dbReference>
<dbReference type="PANTHER" id="PTHR38471:SF2">
    <property type="entry name" value="FOUR HELIX BUNDLE PROTEIN"/>
    <property type="match status" value="1"/>
</dbReference>
<evidence type="ECO:0000313" key="2">
    <source>
        <dbReference type="Proteomes" id="UP000321532"/>
    </source>
</evidence>
<dbReference type="AlphaFoldDB" id="A0A512AW69"/>
<dbReference type="Gene3D" id="1.20.1440.60">
    <property type="entry name" value="23S rRNA-intervening sequence"/>
    <property type="match status" value="1"/>
</dbReference>
<dbReference type="PANTHER" id="PTHR38471">
    <property type="entry name" value="FOUR HELIX BUNDLE PROTEIN"/>
    <property type="match status" value="1"/>
</dbReference>
<dbReference type="InterPro" id="IPR036583">
    <property type="entry name" value="23S_rRNA_IVS_sf"/>
</dbReference>
<evidence type="ECO:0008006" key="3">
    <source>
        <dbReference type="Google" id="ProtNLM"/>
    </source>
</evidence>
<dbReference type="Pfam" id="PF05635">
    <property type="entry name" value="23S_rRNA_IVP"/>
    <property type="match status" value="1"/>
</dbReference>
<organism evidence="1 2">
    <name type="scientific">Adhaeribacter aerolatus</name>
    <dbReference type="NCBI Taxonomy" id="670289"/>
    <lineage>
        <taxon>Bacteria</taxon>
        <taxon>Pseudomonadati</taxon>
        <taxon>Bacteroidota</taxon>
        <taxon>Cytophagia</taxon>
        <taxon>Cytophagales</taxon>
        <taxon>Hymenobacteraceae</taxon>
        <taxon>Adhaeribacter</taxon>
    </lineage>
</organism>
<dbReference type="NCBIfam" id="TIGR02436">
    <property type="entry name" value="four helix bundle protein"/>
    <property type="match status" value="1"/>
</dbReference>
<comment type="caution">
    <text evidence="1">The sequence shown here is derived from an EMBL/GenBank/DDBJ whole genome shotgun (WGS) entry which is preliminary data.</text>
</comment>
<reference evidence="1 2" key="1">
    <citation type="submission" date="2019-07" db="EMBL/GenBank/DDBJ databases">
        <title>Whole genome shotgun sequence of Adhaeribacter aerolatus NBRC 106133.</title>
        <authorList>
            <person name="Hosoyama A."/>
            <person name="Uohara A."/>
            <person name="Ohji S."/>
            <person name="Ichikawa N."/>
        </authorList>
    </citation>
    <scope>NUCLEOTIDE SEQUENCE [LARGE SCALE GENOMIC DNA]</scope>
    <source>
        <strain evidence="1 2">NBRC 106133</strain>
    </source>
</reference>